<feature type="domain" description="NADH:ubiquinone oxidoreductase intermediate-associated protein 30" evidence="2">
    <location>
        <begin position="22"/>
        <end position="172"/>
    </location>
</feature>
<dbReference type="EMBL" id="CP157804">
    <property type="protein sequence ID" value="XBQ22215.1"/>
    <property type="molecule type" value="Genomic_DNA"/>
</dbReference>
<proteinExistence type="inferred from homology"/>
<name>A0AAU7MV87_9FLAO</name>
<dbReference type="InterPro" id="IPR039131">
    <property type="entry name" value="NDUFAF1"/>
</dbReference>
<dbReference type="AlphaFoldDB" id="A0AAU7MV87"/>
<organism evidence="3">
    <name type="scientific">Flagellimonas sp. MMG031</name>
    <dbReference type="NCBI Taxonomy" id="3158549"/>
    <lineage>
        <taxon>Bacteria</taxon>
        <taxon>Pseudomonadati</taxon>
        <taxon>Bacteroidota</taxon>
        <taxon>Flavobacteriia</taxon>
        <taxon>Flavobacteriales</taxon>
        <taxon>Flavobacteriaceae</taxon>
        <taxon>Flagellimonas</taxon>
    </lineage>
</organism>
<dbReference type="InterPro" id="IPR008979">
    <property type="entry name" value="Galactose-bd-like_sf"/>
</dbReference>
<reference evidence="3" key="1">
    <citation type="submission" date="2024-05" db="EMBL/GenBank/DDBJ databases">
        <title>Draft Genome Sequences of Flagellimonas sp. MMG031 and Marinobacter sp. MMG032 Isolated from the dinoflagellate Symbiodinium pilosum.</title>
        <authorList>
            <person name="Shikuma N.J."/>
            <person name="Farrell M.V."/>
        </authorList>
    </citation>
    <scope>NUCLEOTIDE SEQUENCE</scope>
    <source>
        <strain evidence="3">MMG031</strain>
    </source>
</reference>
<dbReference type="PANTHER" id="PTHR13194:SF19">
    <property type="entry name" value="NAD(P)-BINDING ROSSMANN-FOLD SUPERFAMILY PROTEIN"/>
    <property type="match status" value="1"/>
</dbReference>
<accession>A0AAU7MV87</accession>
<dbReference type="SUPFAM" id="SSF49785">
    <property type="entry name" value="Galactose-binding domain-like"/>
    <property type="match status" value="1"/>
</dbReference>
<protein>
    <submittedName>
        <fullName evidence="3">CIA30 family protein</fullName>
    </submittedName>
</protein>
<evidence type="ECO:0000259" key="2">
    <source>
        <dbReference type="Pfam" id="PF08547"/>
    </source>
</evidence>
<sequence>MSVLALLLFFTVMSQDRSSLIYDFTQNDNKGQWFIVDDGVMGGLSQGNISINSNGHGVFKGYVTTENNGGFSSVHYKLDNKDVMPFSTVVIKLKGDGKRYQFRIKSNPYQRFSYINSFETSGDWETIKLAFNDFVPMFRGYKLNEPNYAGEVIAEIAFLIGNKRNESFSLEIERIYLE</sequence>
<dbReference type="RefSeq" id="WP_349351225.1">
    <property type="nucleotide sequence ID" value="NZ_CP157804.1"/>
</dbReference>
<dbReference type="KEGG" id="fld:ABNE31_11455"/>
<evidence type="ECO:0000313" key="3">
    <source>
        <dbReference type="EMBL" id="XBQ22215.1"/>
    </source>
</evidence>
<dbReference type="PANTHER" id="PTHR13194">
    <property type="entry name" value="COMPLEX I INTERMEDIATE-ASSOCIATED PROTEIN 30"/>
    <property type="match status" value="1"/>
</dbReference>
<dbReference type="Pfam" id="PF08547">
    <property type="entry name" value="CIA30"/>
    <property type="match status" value="1"/>
</dbReference>
<evidence type="ECO:0000256" key="1">
    <source>
        <dbReference type="ARBA" id="ARBA00007884"/>
    </source>
</evidence>
<dbReference type="InterPro" id="IPR013857">
    <property type="entry name" value="NADH-UbQ_OxRdtase-assoc_prot30"/>
</dbReference>
<comment type="similarity">
    <text evidence="1">Belongs to the CIA30 family.</text>
</comment>
<gene>
    <name evidence="3" type="ORF">ABNE31_11455</name>
</gene>